<sequence>MLGYLYVPVIDGLCLFFFLSIIMASELQVVFFLLSHLLLRLAPQRRTCSRFVIIMGVIGKIHMAMFILLMI</sequence>
<gene>
    <name evidence="2" type="ORF">POPTR_T104700</name>
</gene>
<keyword evidence="1" id="KW-0812">Transmembrane</keyword>
<keyword evidence="1" id="KW-1133">Transmembrane helix</keyword>
<feature type="transmembrane region" description="Helical" evidence="1">
    <location>
        <begin position="15"/>
        <end position="39"/>
    </location>
</feature>
<dbReference type="AlphaFoldDB" id="U5GHF5"/>
<reference evidence="2" key="1">
    <citation type="journal article" date="2006" name="Science">
        <title>The genome of black cottonwood, Populus trichocarpa (Torr. &amp; Gray).</title>
        <authorList>
            <person name="Tuskan G.A."/>
            <person name="Difazio S."/>
            <person name="Jansson S."/>
            <person name="Bohlmann J."/>
            <person name="Grigoriev I."/>
            <person name="Hellsten U."/>
            <person name="Putnam N."/>
            <person name="Ralph S."/>
            <person name="Rombauts S."/>
            <person name="Salamov A."/>
            <person name="Schein J."/>
            <person name="Sterck L."/>
            <person name="Aerts A."/>
            <person name="Bhalerao R.R."/>
            <person name="Bhalerao R.P."/>
            <person name="Blaudez D."/>
            <person name="Boerjan W."/>
            <person name="Brun A."/>
            <person name="Brunner A."/>
            <person name="Busov V."/>
            <person name="Campbell M."/>
            <person name="Carlson J."/>
            <person name="Chalot M."/>
            <person name="Chapman J."/>
            <person name="Chen G.L."/>
            <person name="Cooper D."/>
            <person name="Coutinho P.M."/>
            <person name="Couturier J."/>
            <person name="Covert S."/>
            <person name="Cronk Q."/>
            <person name="Cunningham R."/>
            <person name="Davis J."/>
            <person name="Degroeve S."/>
            <person name="Dejardin A."/>
            <person name="Depamphilis C."/>
            <person name="Detter J."/>
            <person name="Dirks B."/>
            <person name="Dubchak I."/>
            <person name="Duplessis S."/>
            <person name="Ehlting J."/>
            <person name="Ellis B."/>
            <person name="Gendler K."/>
            <person name="Goodstein D."/>
            <person name="Gribskov M."/>
            <person name="Grimwood J."/>
            <person name="Groover A."/>
            <person name="Gunter L."/>
            <person name="Hamberger B."/>
            <person name="Heinze B."/>
            <person name="Helariutta Y."/>
            <person name="Henrissat B."/>
            <person name="Holligan D."/>
            <person name="Holt R."/>
            <person name="Huang W."/>
            <person name="Islam-Faridi N."/>
            <person name="Jones S."/>
            <person name="Jones-Rhoades M."/>
            <person name="Jorgensen R."/>
            <person name="Joshi C."/>
            <person name="Kangasjarvi J."/>
            <person name="Karlsson J."/>
            <person name="Kelleher C."/>
            <person name="Kirkpatrick R."/>
            <person name="Kirst M."/>
            <person name="Kohler A."/>
            <person name="Kalluri U."/>
            <person name="Larimer F."/>
            <person name="Leebens-Mack J."/>
            <person name="Leple J.C."/>
            <person name="Locascio P."/>
            <person name="Lou Y."/>
            <person name="Lucas S."/>
            <person name="Martin F."/>
            <person name="Montanini B."/>
            <person name="Napoli C."/>
            <person name="Nelson D.R."/>
            <person name="Nelson C."/>
            <person name="Nieminen K."/>
            <person name="Nilsson O."/>
            <person name="Pereda V."/>
            <person name="Peter G."/>
            <person name="Philippe R."/>
            <person name="Pilate G."/>
            <person name="Poliakov A."/>
            <person name="Razumovskaya J."/>
            <person name="Richardson P."/>
            <person name="Rinaldi C."/>
            <person name="Ritland K."/>
            <person name="Rouze P."/>
            <person name="Ryaboy D."/>
            <person name="Schmutz J."/>
            <person name="Schrader J."/>
            <person name="Segerman B."/>
            <person name="Shin H."/>
            <person name="Siddiqui A."/>
            <person name="Sterky F."/>
            <person name="Terry A."/>
            <person name="Tsai C.J."/>
            <person name="Uberbacher E."/>
            <person name="Unneberg P."/>
            <person name="Vahala J."/>
            <person name="Wall K."/>
            <person name="Wessler S."/>
            <person name="Yang G."/>
            <person name="Yin T."/>
            <person name="Douglas C."/>
            <person name="Marra M."/>
            <person name="Sandberg G."/>
            <person name="Van de Peer Y."/>
            <person name="Rokhsar D."/>
        </authorList>
    </citation>
    <scope>NUCLEOTIDE SEQUENCE [LARGE SCALE GENOMIC DNA]</scope>
    <source>
        <strain evidence="2">Nisqually-1</strain>
    </source>
</reference>
<dbReference type="HOGENOM" id="CLU_2744763_0_0_1"/>
<dbReference type="InParanoid" id="U5GHF5"/>
<name>U5GHF5_POPTR</name>
<protein>
    <submittedName>
        <fullName evidence="2">Uncharacterized protein</fullName>
    </submittedName>
</protein>
<feature type="transmembrane region" description="Helical" evidence="1">
    <location>
        <begin position="51"/>
        <end position="70"/>
    </location>
</feature>
<proteinExistence type="predicted"/>
<dbReference type="EMBL" id="KZ623427">
    <property type="protein sequence ID" value="PNS22916.1"/>
    <property type="molecule type" value="Genomic_DNA"/>
</dbReference>
<evidence type="ECO:0000313" key="2">
    <source>
        <dbReference type="EMBL" id="PNS22916.1"/>
    </source>
</evidence>
<evidence type="ECO:0000256" key="1">
    <source>
        <dbReference type="SAM" id="Phobius"/>
    </source>
</evidence>
<keyword evidence="1" id="KW-0472">Membrane</keyword>
<accession>U5GHF5</accession>
<organism evidence="2">
    <name type="scientific">Populus trichocarpa</name>
    <name type="common">Western balsam poplar</name>
    <name type="synonym">Populus balsamifera subsp. trichocarpa</name>
    <dbReference type="NCBI Taxonomy" id="3694"/>
    <lineage>
        <taxon>Eukaryota</taxon>
        <taxon>Viridiplantae</taxon>
        <taxon>Streptophyta</taxon>
        <taxon>Embryophyta</taxon>
        <taxon>Tracheophyta</taxon>
        <taxon>Spermatophyta</taxon>
        <taxon>Magnoliopsida</taxon>
        <taxon>eudicotyledons</taxon>
        <taxon>Gunneridae</taxon>
        <taxon>Pentapetalae</taxon>
        <taxon>rosids</taxon>
        <taxon>fabids</taxon>
        <taxon>Malpighiales</taxon>
        <taxon>Salicaceae</taxon>
        <taxon>Saliceae</taxon>
        <taxon>Populus</taxon>
    </lineage>
</organism>
<reference evidence="2" key="2">
    <citation type="submission" date="2017-07" db="EMBL/GenBank/DDBJ databases">
        <title>WGS assembly of Populus trichocarpa.</title>
        <authorList>
            <person name="Tuskan G."/>
            <person name="Difazio S."/>
            <person name="Jansson S."/>
            <person name="Bohlmann J."/>
            <person name="Grigoriev I."/>
            <person name="Hellsten U."/>
            <person name="Putnam N."/>
            <person name="Ralph S."/>
            <person name="Rombauts S."/>
            <person name="Salamov A."/>
            <person name="Schein J."/>
            <person name="Sterck L."/>
            <person name="Aerts A."/>
            <person name="Bhalerao R."/>
            <person name="Bhalerao R."/>
            <person name="Blaudez D."/>
            <person name="Boerjan W."/>
            <person name="Brun A."/>
            <person name="Brunner A."/>
            <person name="Busov V."/>
            <person name="Campbell M."/>
            <person name="Carlson J."/>
            <person name="Chalot M."/>
            <person name="Chapman J."/>
            <person name="Chen G."/>
            <person name="Cooper D."/>
            <person name="Coutinho P."/>
            <person name="Couturier J."/>
            <person name="Covert S."/>
            <person name="Cronk Q."/>
            <person name="Cunningham R."/>
            <person name="Davis J."/>
            <person name="Degroeve S."/>
            <person name="Dejardin A."/>
            <person name="Depamphilis C."/>
            <person name="Detter J."/>
            <person name="Dirks B."/>
            <person name="Dubchak I."/>
            <person name="Duplessis S."/>
            <person name="Ehlting J."/>
            <person name="Ellis B."/>
            <person name="Gendler K."/>
            <person name="Goodstein D."/>
            <person name="Gribskov M."/>
            <person name="Grimwood J."/>
            <person name="Groover A."/>
            <person name="Gunter L."/>
            <person name="Hamberger B."/>
            <person name="Heinze B."/>
            <person name="Helariutta Y."/>
            <person name="Henrissat B."/>
            <person name="Holligan D."/>
            <person name="Holt R."/>
            <person name="Huang W."/>
            <person name="Islam-Faridi N."/>
            <person name="Jones S."/>
            <person name="Jones-Rhoades M."/>
            <person name="Jorgensen R."/>
            <person name="Joshi C."/>
            <person name="Kangasjarvi J."/>
            <person name="Karlsson J."/>
            <person name="Kelleher C."/>
            <person name="Kirkpatrick R."/>
            <person name="Kirst M."/>
            <person name="Kohler A."/>
            <person name="Kalluri U."/>
            <person name="Larimer F."/>
            <person name="Leebens-Mack J."/>
            <person name="Leple J."/>
            <person name="Locascio P."/>
            <person name="Lou Y."/>
            <person name="Lucas S."/>
            <person name="Martin F."/>
            <person name="Montanini B."/>
            <person name="Napoli C."/>
            <person name="Nelson D."/>
            <person name="Nelson C."/>
            <person name="Nieminen K."/>
            <person name="Nilsson O."/>
            <person name="Pereda V."/>
            <person name="Peter G."/>
            <person name="Philippe R."/>
            <person name="Pilate G."/>
            <person name="Poliakov A."/>
            <person name="Razumovskaya J."/>
            <person name="Richardson P."/>
            <person name="Rinaldi C."/>
            <person name="Ritland K."/>
            <person name="Rouze P."/>
            <person name="Ryaboy D."/>
            <person name="Schmutz J."/>
            <person name="Schrader J."/>
            <person name="Segerman B."/>
            <person name="Shin H."/>
            <person name="Siddiqui A."/>
            <person name="Sterky F."/>
            <person name="Terry A."/>
            <person name="Tsai C."/>
            <person name="Uberbacher E."/>
            <person name="Unneberg P."/>
            <person name="Vahala J."/>
            <person name="Wall K."/>
            <person name="Wessler S."/>
            <person name="Yang G."/>
            <person name="Yin T."/>
            <person name="Douglas C."/>
            <person name="Marra M."/>
            <person name="Sandberg G."/>
            <person name="Van De Peer Y."/>
            <person name="Rokhsar D."/>
        </authorList>
    </citation>
    <scope>NUCLEOTIDE SEQUENCE</scope>
    <source>
        <strain evidence="2">Nisqually-1</strain>
    </source>
</reference>